<organism evidence="2 3">
    <name type="scientific">Commensalibacter nepenthis</name>
    <dbReference type="NCBI Taxonomy" id="3043872"/>
    <lineage>
        <taxon>Bacteria</taxon>
        <taxon>Pseudomonadati</taxon>
        <taxon>Pseudomonadota</taxon>
        <taxon>Alphaproteobacteria</taxon>
        <taxon>Acetobacterales</taxon>
        <taxon>Acetobacteraceae</taxon>
    </lineage>
</organism>
<evidence type="ECO:0000313" key="3">
    <source>
        <dbReference type="Proteomes" id="UP001431775"/>
    </source>
</evidence>
<dbReference type="RefSeq" id="WP_281461445.1">
    <property type="nucleotide sequence ID" value="NZ_JASBAN010000001.1"/>
</dbReference>
<evidence type="ECO:0000313" key="2">
    <source>
        <dbReference type="EMBL" id="MDI2111753.1"/>
    </source>
</evidence>
<keyword evidence="1" id="KW-0812">Transmembrane</keyword>
<reference evidence="2" key="1">
    <citation type="submission" date="2023-05" db="EMBL/GenBank/DDBJ databases">
        <title>Whole genome sequence of Commensalibacter sp.</title>
        <authorList>
            <person name="Charoenyingcharoen P."/>
            <person name="Yukphan P."/>
        </authorList>
    </citation>
    <scope>NUCLEOTIDE SEQUENCE</scope>
    <source>
        <strain evidence="2">TBRC 10068</strain>
    </source>
</reference>
<sequence length="360" mass="42011">MTKKELPSPPNLWFWGIFFISLQIVAIIIGIFILNYENPKQIVGLCLIPTILGWIILYVFWVLKYVGSSLLVKYWNKETDKTDSLWKKWGKNKITILGNAVLTPEENGVNELLGDNPPVFPQKARPLHLHHLPIEELFENIHQQLEKQYPNYTSDIQEIFLLLPESSSSKETEYQSTIKQQWDNRNVHILHHIEELFPIFNNKIEIKKIILLLSLQLWDNNQEIYSEFITAQLLSSELFEKKQDIKPIYGYISRNMLLPLYNIENDFQKFMTYGCDDSNQIKSIWTNNIEDSFLPNIVLELEKHKISALTHNINYSFGQSSPISLMLAMTTALKAIKTQQAEQLVFNKIQNNIVLFRISS</sequence>
<keyword evidence="1" id="KW-1133">Transmembrane helix</keyword>
<feature type="transmembrane region" description="Helical" evidence="1">
    <location>
        <begin position="42"/>
        <end position="63"/>
    </location>
</feature>
<evidence type="ECO:0000256" key="1">
    <source>
        <dbReference type="SAM" id="Phobius"/>
    </source>
</evidence>
<keyword evidence="1" id="KW-0472">Membrane</keyword>
<dbReference type="EMBL" id="JASBAN010000001">
    <property type="protein sequence ID" value="MDI2111753.1"/>
    <property type="molecule type" value="Genomic_DNA"/>
</dbReference>
<keyword evidence="3" id="KW-1185">Reference proteome</keyword>
<dbReference type="Proteomes" id="UP001431775">
    <property type="component" value="Unassembled WGS sequence"/>
</dbReference>
<proteinExistence type="predicted"/>
<protein>
    <submittedName>
        <fullName evidence="2">Uncharacterized protein</fullName>
    </submittedName>
</protein>
<gene>
    <name evidence="2" type="ORF">QJV33_00350</name>
</gene>
<name>A0ABT6Q688_9PROT</name>
<comment type="caution">
    <text evidence="2">The sequence shown here is derived from an EMBL/GenBank/DDBJ whole genome shotgun (WGS) entry which is preliminary data.</text>
</comment>
<feature type="transmembrane region" description="Helical" evidence="1">
    <location>
        <begin position="12"/>
        <end position="36"/>
    </location>
</feature>
<accession>A0ABT6Q688</accession>